<feature type="region of interest" description="Disordered" evidence="1">
    <location>
        <begin position="69"/>
        <end position="146"/>
    </location>
</feature>
<dbReference type="AlphaFoldDB" id="A0A1Z5K2K2"/>
<dbReference type="FunFam" id="2.30.180.10:FF:000032">
    <property type="entry name" value="Fasciclin domain-containing protein, putative"/>
    <property type="match status" value="1"/>
</dbReference>
<accession>A0A1Z5K2K2</accession>
<dbReference type="Pfam" id="PF02469">
    <property type="entry name" value="Fasciclin"/>
    <property type="match status" value="2"/>
</dbReference>
<feature type="compositionally biased region" description="Low complexity" evidence="1">
    <location>
        <begin position="849"/>
        <end position="862"/>
    </location>
</feature>
<gene>
    <name evidence="5" type="ORF">FisN_22Hh053</name>
</gene>
<feature type="domain" description="FAS1" evidence="4">
    <location>
        <begin position="390"/>
        <end position="519"/>
    </location>
</feature>
<feature type="chain" id="PRO_5013165244" description="FAS1 domain-containing protein" evidence="3">
    <location>
        <begin position="26"/>
        <end position="945"/>
    </location>
</feature>
<feature type="compositionally biased region" description="Low complexity" evidence="1">
    <location>
        <begin position="548"/>
        <end position="636"/>
    </location>
</feature>
<keyword evidence="2" id="KW-1133">Transmembrane helix</keyword>
<evidence type="ECO:0000259" key="4">
    <source>
        <dbReference type="PROSITE" id="PS50213"/>
    </source>
</evidence>
<dbReference type="Proteomes" id="UP000198406">
    <property type="component" value="Unassembled WGS sequence"/>
</dbReference>
<dbReference type="Gene3D" id="2.30.180.10">
    <property type="entry name" value="FAS1 domain"/>
    <property type="match status" value="2"/>
</dbReference>
<protein>
    <recommendedName>
        <fullName evidence="4">FAS1 domain-containing protein</fullName>
    </recommendedName>
</protein>
<reference evidence="5 6" key="1">
    <citation type="journal article" date="2015" name="Plant Cell">
        <title>Oil accumulation by the oleaginous diatom Fistulifera solaris as revealed by the genome and transcriptome.</title>
        <authorList>
            <person name="Tanaka T."/>
            <person name="Maeda Y."/>
            <person name="Veluchamy A."/>
            <person name="Tanaka M."/>
            <person name="Abida H."/>
            <person name="Marechal E."/>
            <person name="Bowler C."/>
            <person name="Muto M."/>
            <person name="Sunaga Y."/>
            <person name="Tanaka M."/>
            <person name="Yoshino T."/>
            <person name="Taniguchi T."/>
            <person name="Fukuda Y."/>
            <person name="Nemoto M."/>
            <person name="Matsumoto M."/>
            <person name="Wong P.S."/>
            <person name="Aburatani S."/>
            <person name="Fujibuchi W."/>
        </authorList>
    </citation>
    <scope>NUCLEOTIDE SEQUENCE [LARGE SCALE GENOMIC DNA]</scope>
    <source>
        <strain evidence="5 6">JPCC DA0580</strain>
    </source>
</reference>
<name>A0A1Z5K2K2_FISSO</name>
<comment type="caution">
    <text evidence="5">The sequence shown here is derived from an EMBL/GenBank/DDBJ whole genome shotgun (WGS) entry which is preliminary data.</text>
</comment>
<dbReference type="GO" id="GO:0005615">
    <property type="term" value="C:extracellular space"/>
    <property type="evidence" value="ECO:0007669"/>
    <property type="project" value="TreeGrafter"/>
</dbReference>
<dbReference type="PANTHER" id="PTHR10900">
    <property type="entry name" value="PERIOSTIN-RELATED"/>
    <property type="match status" value="1"/>
</dbReference>
<organism evidence="5 6">
    <name type="scientific">Fistulifera solaris</name>
    <name type="common">Oleaginous diatom</name>
    <dbReference type="NCBI Taxonomy" id="1519565"/>
    <lineage>
        <taxon>Eukaryota</taxon>
        <taxon>Sar</taxon>
        <taxon>Stramenopiles</taxon>
        <taxon>Ochrophyta</taxon>
        <taxon>Bacillariophyta</taxon>
        <taxon>Bacillariophyceae</taxon>
        <taxon>Bacillariophycidae</taxon>
        <taxon>Naviculales</taxon>
        <taxon>Naviculaceae</taxon>
        <taxon>Fistulifera</taxon>
    </lineage>
</organism>
<keyword evidence="3" id="KW-0732">Signal</keyword>
<keyword evidence="2" id="KW-0812">Transmembrane</keyword>
<keyword evidence="2" id="KW-0472">Membrane</keyword>
<dbReference type="InterPro" id="IPR036378">
    <property type="entry name" value="FAS1_dom_sf"/>
</dbReference>
<feature type="region of interest" description="Disordered" evidence="1">
    <location>
        <begin position="916"/>
        <end position="945"/>
    </location>
</feature>
<feature type="transmembrane region" description="Helical" evidence="2">
    <location>
        <begin position="867"/>
        <end position="889"/>
    </location>
</feature>
<keyword evidence="6" id="KW-1185">Reference proteome</keyword>
<proteinExistence type="predicted"/>
<feature type="region of interest" description="Disordered" evidence="1">
    <location>
        <begin position="166"/>
        <end position="199"/>
    </location>
</feature>
<feature type="compositionally biased region" description="Polar residues" evidence="1">
    <location>
        <begin position="643"/>
        <end position="652"/>
    </location>
</feature>
<dbReference type="SMART" id="SM00554">
    <property type="entry name" value="FAS1"/>
    <property type="match status" value="2"/>
</dbReference>
<feature type="domain" description="FAS1" evidence="4">
    <location>
        <begin position="216"/>
        <end position="344"/>
    </location>
</feature>
<evidence type="ECO:0000313" key="6">
    <source>
        <dbReference type="Proteomes" id="UP000198406"/>
    </source>
</evidence>
<dbReference type="InterPro" id="IPR050904">
    <property type="entry name" value="Adhesion/Biosynth-related"/>
</dbReference>
<feature type="signal peptide" evidence="3">
    <location>
        <begin position="1"/>
        <end position="25"/>
    </location>
</feature>
<feature type="compositionally biased region" description="Gly residues" evidence="1">
    <location>
        <begin position="169"/>
        <end position="181"/>
    </location>
</feature>
<dbReference type="InterPro" id="IPR000782">
    <property type="entry name" value="FAS1_domain"/>
</dbReference>
<feature type="compositionally biased region" description="Polar residues" evidence="1">
    <location>
        <begin position="72"/>
        <end position="99"/>
    </location>
</feature>
<feature type="compositionally biased region" description="Basic and acidic residues" evidence="1">
    <location>
        <begin position="822"/>
        <end position="835"/>
    </location>
</feature>
<feature type="region of interest" description="Disordered" evidence="1">
    <location>
        <begin position="519"/>
        <end position="652"/>
    </location>
</feature>
<dbReference type="OrthoDB" id="286301at2759"/>
<sequence>MTLHQRLKVLLTTLGVGLILSLGTATNTEISFVQNSVSLSEQNGSNLENVKAKRRLHQKQDTRNLFFDRLNSRPSRYSSPTSAFTGEDSVSFTDVSTNPDPEYTSIYNRGKGKGKGYQGYRGGKGKGKGGSSSKKSSKGKKGSGSSDGFCDEFDFTGKYRFVSGKGKGKGGYSGKGKGKGGWRNLQDDQDELSEGETPALQPWQSRALQFDGEGCSPNVYETASNDPDLSIFVRLMEKAGIDRVLECAGPFTLLAPSNSALERNPFLLEFLQHPYNSEELEDFLLYHIIPSLYLEQDFRENGYKTLQGDRVQVSTNPLMFNQAGVIRRDMLGCNGVVHKIDDVLITPENGYLPEECAALDFRGPTHSSSREYGNGFFHKRHLQYSGHICELNVLETAKLNPDLSIFVDMIELAGLEEVFLCAGPFTALIPTNDAFEQIDEATIDELLLPENRQDLQELLLFHILPGVQSSTVVQEGTIPSLSGEEVTVTLEPLEFNGVGVIESDIPACNGIIHILEDVLPTDPSTDPPNTASPVAPGSPTAAPSVGRTSAPTAVSATPAPTPAGTSAPTLASDTPAPTTGGTAAPTQTAVTPAPTTGGTAAPTQAAITPAPTTGGTAAPTQAVTPAPTTGGTTIAPSLMPSGLGTTAGSSLAPSVGDEFTRVRLTDYYLVYVVELLEETLPDDQLATLITNTQDFFITLFEAFYEGTGTGFVGVEITPKDVLFGDALPAAETFNDPAAAWNYYISFDTVVLYDKGSPGIADVATHFDVMAATEDDYIRYILEYARTVPNMASTTQVEFEAIEIIPEETARGQDTDEVSDEKDEVKKEVPEDKVEVTEEPSSEKEEEAVEPSVPEASPSATDASKAKVLPLATAAAAVSAFMTLAAASFIMRKRRRSALAADLDRAIKEGNVIDGTVTDETASSASSRSKTREFGAEDMETTSWYE</sequence>
<dbReference type="EMBL" id="BDSP01000148">
    <property type="protein sequence ID" value="GAX20483.1"/>
    <property type="molecule type" value="Genomic_DNA"/>
</dbReference>
<evidence type="ECO:0000313" key="5">
    <source>
        <dbReference type="EMBL" id="GAX20483.1"/>
    </source>
</evidence>
<evidence type="ECO:0000256" key="1">
    <source>
        <dbReference type="SAM" id="MobiDB-lite"/>
    </source>
</evidence>
<dbReference type="SUPFAM" id="SSF82153">
    <property type="entry name" value="FAS1 domain"/>
    <property type="match status" value="2"/>
</dbReference>
<dbReference type="PROSITE" id="PS50213">
    <property type="entry name" value="FAS1"/>
    <property type="match status" value="2"/>
</dbReference>
<dbReference type="InParanoid" id="A0A1Z5K2K2"/>
<feature type="compositionally biased region" description="Acidic residues" evidence="1">
    <location>
        <begin position="836"/>
        <end position="848"/>
    </location>
</feature>
<dbReference type="PANTHER" id="PTHR10900:SF77">
    <property type="entry name" value="FI19380P1"/>
    <property type="match status" value="1"/>
</dbReference>
<feature type="compositionally biased region" description="Polar residues" evidence="1">
    <location>
        <begin position="522"/>
        <end position="532"/>
    </location>
</feature>
<evidence type="ECO:0000256" key="3">
    <source>
        <dbReference type="SAM" id="SignalP"/>
    </source>
</evidence>
<feature type="region of interest" description="Disordered" evidence="1">
    <location>
        <begin position="805"/>
        <end position="862"/>
    </location>
</feature>
<evidence type="ECO:0000256" key="2">
    <source>
        <dbReference type="SAM" id="Phobius"/>
    </source>
</evidence>